<dbReference type="OrthoDB" id="9795305at2"/>
<keyword evidence="14" id="KW-1185">Reference proteome</keyword>
<dbReference type="InterPro" id="IPR038063">
    <property type="entry name" value="Transpep_catalytic_dom"/>
</dbReference>
<comment type="pathway">
    <text evidence="1 9">Cell wall biogenesis; peptidoglycan biosynthesis.</text>
</comment>
<feature type="chain" id="PRO_5002100403" evidence="11">
    <location>
        <begin position="23"/>
        <end position="194"/>
    </location>
</feature>
<dbReference type="GO" id="GO:0071972">
    <property type="term" value="F:peptidoglycan L,D-transpeptidase activity"/>
    <property type="evidence" value="ECO:0007669"/>
    <property type="project" value="TreeGrafter"/>
</dbReference>
<feature type="region of interest" description="Disordered" evidence="10">
    <location>
        <begin position="116"/>
        <end position="136"/>
    </location>
</feature>
<dbReference type="PANTHER" id="PTHR30582:SF24">
    <property type="entry name" value="L,D-TRANSPEPTIDASE ERFK_SRFK-RELATED"/>
    <property type="match status" value="1"/>
</dbReference>
<keyword evidence="4" id="KW-0808">Transferase</keyword>
<keyword evidence="8 9" id="KW-0961">Cell wall biogenesis/degradation</keyword>
<evidence type="ECO:0000256" key="2">
    <source>
        <dbReference type="ARBA" id="ARBA00005992"/>
    </source>
</evidence>
<dbReference type="GO" id="GO:0008360">
    <property type="term" value="P:regulation of cell shape"/>
    <property type="evidence" value="ECO:0007669"/>
    <property type="project" value="UniProtKB-UniRule"/>
</dbReference>
<reference evidence="13 14" key="1">
    <citation type="journal article" date="2014" name="Int. J. Syst. Evol. Microbiol.">
        <title>Celeribacter indicus sp. nov., a polycyclic aromatic hydrocarbon-degrading bacterium from deep-sea sediment and reclassification of Huaishuia halophila as Celeribacter halophilus comb. nov.</title>
        <authorList>
            <person name="Lai Q."/>
            <person name="Cao J."/>
            <person name="Yuan J."/>
            <person name="Li F."/>
            <person name="Shao Z."/>
        </authorList>
    </citation>
    <scope>NUCLEOTIDE SEQUENCE [LARGE SCALE GENOMIC DNA]</scope>
    <source>
        <strain evidence="13">P73</strain>
    </source>
</reference>
<feature type="signal peptide" evidence="11">
    <location>
        <begin position="1"/>
        <end position="22"/>
    </location>
</feature>
<proteinExistence type="inferred from homology"/>
<feature type="active site" description="Proton donor/acceptor" evidence="9">
    <location>
        <position position="154"/>
    </location>
</feature>
<dbReference type="STRING" id="1208324.P73_0996"/>
<gene>
    <name evidence="13" type="ORF">P73_0996</name>
</gene>
<accession>A0A0B5DYB5</accession>
<dbReference type="PANTHER" id="PTHR30582">
    <property type="entry name" value="L,D-TRANSPEPTIDASE"/>
    <property type="match status" value="1"/>
</dbReference>
<protein>
    <submittedName>
        <fullName evidence="13">Putative ErfK/YbiS/YcfS/YnhG protein</fullName>
    </submittedName>
</protein>
<evidence type="ECO:0000259" key="12">
    <source>
        <dbReference type="PROSITE" id="PS52029"/>
    </source>
</evidence>
<dbReference type="UniPathway" id="UPA00219"/>
<evidence type="ECO:0000313" key="14">
    <source>
        <dbReference type="Proteomes" id="UP000031521"/>
    </source>
</evidence>
<evidence type="ECO:0000256" key="4">
    <source>
        <dbReference type="ARBA" id="ARBA00022679"/>
    </source>
</evidence>
<evidence type="ECO:0000313" key="13">
    <source>
        <dbReference type="EMBL" id="AJE45711.1"/>
    </source>
</evidence>
<evidence type="ECO:0000256" key="1">
    <source>
        <dbReference type="ARBA" id="ARBA00004752"/>
    </source>
</evidence>
<keyword evidence="3" id="KW-0328">Glycosyltransferase</keyword>
<evidence type="ECO:0000256" key="3">
    <source>
        <dbReference type="ARBA" id="ARBA00022676"/>
    </source>
</evidence>
<dbReference type="InterPro" id="IPR005490">
    <property type="entry name" value="LD_TPept_cat_dom"/>
</dbReference>
<keyword evidence="7 9" id="KW-0573">Peptidoglycan synthesis</keyword>
<name>A0A0B5DYB5_9RHOB</name>
<dbReference type="Proteomes" id="UP000031521">
    <property type="component" value="Chromosome"/>
</dbReference>
<dbReference type="AlphaFoldDB" id="A0A0B5DYB5"/>
<keyword evidence="5" id="KW-0378">Hydrolase</keyword>
<dbReference type="InterPro" id="IPR050979">
    <property type="entry name" value="LD-transpeptidase"/>
</dbReference>
<dbReference type="GO" id="GO:0016757">
    <property type="term" value="F:glycosyltransferase activity"/>
    <property type="evidence" value="ECO:0007669"/>
    <property type="project" value="UniProtKB-KW"/>
</dbReference>
<evidence type="ECO:0000256" key="5">
    <source>
        <dbReference type="ARBA" id="ARBA00022801"/>
    </source>
</evidence>
<dbReference type="Pfam" id="PF03734">
    <property type="entry name" value="YkuD"/>
    <property type="match status" value="1"/>
</dbReference>
<organism evidence="13 14">
    <name type="scientific">Celeribacter indicus</name>
    <dbReference type="NCBI Taxonomy" id="1208324"/>
    <lineage>
        <taxon>Bacteria</taxon>
        <taxon>Pseudomonadati</taxon>
        <taxon>Pseudomonadota</taxon>
        <taxon>Alphaproteobacteria</taxon>
        <taxon>Rhodobacterales</taxon>
        <taxon>Roseobacteraceae</taxon>
        <taxon>Celeribacter</taxon>
    </lineage>
</organism>
<keyword evidence="11" id="KW-0732">Signal</keyword>
<sequence length="194" mass="22087">MNELPNRRRVLAFGMTAATALAAPSILRAQEVTMVAPSAANRHNTASFRAQRWQDHFQNLRKGAILCDLESRVLHYWSEDESLYLVHPSSVPMSEELTRRGYTEIVLKRRNPTWIPTPNMRERDPTLPRSIGPGPDNPLGTRALNLSWQYYRIHGIDLVEKIGRPASNGCVGIYNENIERLFDLVEIGTQVRLL</sequence>
<dbReference type="SUPFAM" id="SSF141523">
    <property type="entry name" value="L,D-transpeptidase catalytic domain-like"/>
    <property type="match status" value="1"/>
</dbReference>
<feature type="active site" description="Nucleophile" evidence="9">
    <location>
        <position position="170"/>
    </location>
</feature>
<dbReference type="HOGENOM" id="CLU_042399_2_0_5"/>
<feature type="domain" description="L,D-TPase catalytic" evidence="12">
    <location>
        <begin position="63"/>
        <end position="194"/>
    </location>
</feature>
<dbReference type="GO" id="GO:0005576">
    <property type="term" value="C:extracellular region"/>
    <property type="evidence" value="ECO:0007669"/>
    <property type="project" value="TreeGrafter"/>
</dbReference>
<evidence type="ECO:0000256" key="7">
    <source>
        <dbReference type="ARBA" id="ARBA00022984"/>
    </source>
</evidence>
<evidence type="ECO:0000256" key="8">
    <source>
        <dbReference type="ARBA" id="ARBA00023316"/>
    </source>
</evidence>
<keyword evidence="6 9" id="KW-0133">Cell shape</keyword>
<evidence type="ECO:0000256" key="9">
    <source>
        <dbReference type="PROSITE-ProRule" id="PRU01373"/>
    </source>
</evidence>
<dbReference type="Gene3D" id="2.40.440.10">
    <property type="entry name" value="L,D-transpeptidase catalytic domain-like"/>
    <property type="match status" value="1"/>
</dbReference>
<dbReference type="GO" id="GO:0018104">
    <property type="term" value="P:peptidoglycan-protein cross-linking"/>
    <property type="evidence" value="ECO:0007669"/>
    <property type="project" value="TreeGrafter"/>
</dbReference>
<dbReference type="EMBL" id="CP004393">
    <property type="protein sequence ID" value="AJE45711.1"/>
    <property type="molecule type" value="Genomic_DNA"/>
</dbReference>
<evidence type="ECO:0000256" key="10">
    <source>
        <dbReference type="SAM" id="MobiDB-lite"/>
    </source>
</evidence>
<dbReference type="RefSeq" id="WP_043868742.1">
    <property type="nucleotide sequence ID" value="NZ_CP004393.1"/>
</dbReference>
<dbReference type="KEGG" id="cid:P73_0996"/>
<dbReference type="CDD" id="cd16913">
    <property type="entry name" value="YkuD_like"/>
    <property type="match status" value="1"/>
</dbReference>
<evidence type="ECO:0000256" key="6">
    <source>
        <dbReference type="ARBA" id="ARBA00022960"/>
    </source>
</evidence>
<evidence type="ECO:0000256" key="11">
    <source>
        <dbReference type="SAM" id="SignalP"/>
    </source>
</evidence>
<comment type="similarity">
    <text evidence="2">Belongs to the YkuD family.</text>
</comment>
<dbReference type="PROSITE" id="PS52029">
    <property type="entry name" value="LD_TPASE"/>
    <property type="match status" value="1"/>
</dbReference>
<dbReference type="GO" id="GO:0071555">
    <property type="term" value="P:cell wall organization"/>
    <property type="evidence" value="ECO:0007669"/>
    <property type="project" value="UniProtKB-UniRule"/>
</dbReference>